<dbReference type="GO" id="GO:0007155">
    <property type="term" value="P:cell adhesion"/>
    <property type="evidence" value="ECO:0007669"/>
    <property type="project" value="InterPro"/>
</dbReference>
<evidence type="ECO:0000313" key="3">
    <source>
        <dbReference type="Proteomes" id="UP000192573"/>
    </source>
</evidence>
<dbReference type="InterPro" id="IPR000259">
    <property type="entry name" value="Adhesion_dom_fimbrial"/>
</dbReference>
<sequence>MNPLKIVKLVVLLCLPIFSSASYAVTCTANSVSVHVDPIKISHSTTAGDTVWVSNPQTVSVTCRDTDYMPHGEAARIYIDPDHEFAHFLQGTNMKLVVSIDGRPYDQSAQAVTTQYQATLPRAGSDNYCRSNNHSHTSDCQARPQTFSFTFNLSLVATGKLPDPLPALAGRTINKVFVVDGIGSINACGSHCSTSNPAKNFGPALNGLNNISYINCEPIVSISSDKGTDTVEFGRISITEAKVGKDNSHSKQFAVIAAEAAGKHECRGINYAVTFTGTTSNSGAVFTGQGTPDIGVTLQDAAHPGSGDIISGNRIDFASSAFTNQSDSRRKEFMATLFWLKNPPQPGTFSIPVNATVTFK</sequence>
<feature type="domain" description="Fimbrial-type adhesion" evidence="1">
    <location>
        <begin position="225"/>
        <end position="359"/>
    </location>
</feature>
<dbReference type="Proteomes" id="UP000192573">
    <property type="component" value="Unassembled WGS sequence"/>
</dbReference>
<organism evidence="2 3">
    <name type="scientific">Citrobacter braakii</name>
    <dbReference type="NCBI Taxonomy" id="57706"/>
    <lineage>
        <taxon>Bacteria</taxon>
        <taxon>Pseudomonadati</taxon>
        <taxon>Pseudomonadota</taxon>
        <taxon>Gammaproteobacteria</taxon>
        <taxon>Enterobacterales</taxon>
        <taxon>Enterobacteriaceae</taxon>
        <taxon>Citrobacter</taxon>
        <taxon>Citrobacter freundii complex</taxon>
    </lineage>
</organism>
<gene>
    <name evidence="2" type="ORF">BZK42_10240</name>
</gene>
<dbReference type="EMBL" id="NAEW01000004">
    <property type="protein sequence ID" value="OQM41918.1"/>
    <property type="molecule type" value="Genomic_DNA"/>
</dbReference>
<accession>A0A1V8NZQ4</accession>
<evidence type="ECO:0000259" key="1">
    <source>
        <dbReference type="Pfam" id="PF00419"/>
    </source>
</evidence>
<reference evidence="2 3" key="1">
    <citation type="submission" date="2017-03" db="EMBL/GenBank/DDBJ databases">
        <authorList>
            <person name="Afonso C.L."/>
            <person name="Miller P.J."/>
            <person name="Scott M.A."/>
            <person name="Spackman E."/>
            <person name="Goraichik I."/>
            <person name="Dimitrov K.M."/>
            <person name="Suarez D.L."/>
            <person name="Swayne D.E."/>
        </authorList>
    </citation>
    <scope>NUCLEOTIDE SEQUENCE [LARGE SCALE GENOMIC DNA]</scope>
    <source>
        <strain evidence="2 3">ATCC 51113</strain>
    </source>
</reference>
<name>A0A1V8NZQ4_CITBR</name>
<dbReference type="SUPFAM" id="SSF49401">
    <property type="entry name" value="Bacterial adhesins"/>
    <property type="match status" value="1"/>
</dbReference>
<dbReference type="Gene3D" id="2.60.40.1090">
    <property type="entry name" value="Fimbrial-type adhesion domain"/>
    <property type="match status" value="1"/>
</dbReference>
<dbReference type="AlphaFoldDB" id="A0A1V8NZQ4"/>
<protein>
    <submittedName>
        <fullName evidence="2">Fimbrial protein</fullName>
    </submittedName>
</protein>
<dbReference type="Pfam" id="PF00419">
    <property type="entry name" value="Fimbrial"/>
    <property type="match status" value="1"/>
</dbReference>
<proteinExistence type="predicted"/>
<dbReference type="InterPro" id="IPR036937">
    <property type="entry name" value="Adhesion_dom_fimbrial_sf"/>
</dbReference>
<dbReference type="RefSeq" id="WP_019077517.1">
    <property type="nucleotide sequence ID" value="NZ_CP063074.1"/>
</dbReference>
<dbReference type="GO" id="GO:0009289">
    <property type="term" value="C:pilus"/>
    <property type="evidence" value="ECO:0007669"/>
    <property type="project" value="InterPro"/>
</dbReference>
<comment type="caution">
    <text evidence="2">The sequence shown here is derived from an EMBL/GenBank/DDBJ whole genome shotgun (WGS) entry which is preliminary data.</text>
</comment>
<dbReference type="InterPro" id="IPR008966">
    <property type="entry name" value="Adhesion_dom_sf"/>
</dbReference>
<evidence type="ECO:0000313" key="2">
    <source>
        <dbReference type="EMBL" id="OQM41918.1"/>
    </source>
</evidence>